<feature type="domain" description="DEAD/DEAH-box helicase" evidence="6">
    <location>
        <begin position="28"/>
        <end position="99"/>
    </location>
</feature>
<keyword evidence="3" id="KW-0413">Isomerase</keyword>
<dbReference type="EMBL" id="CALNXK010000001">
    <property type="protein sequence ID" value="CAH3032550.1"/>
    <property type="molecule type" value="Genomic_DNA"/>
</dbReference>
<dbReference type="Pfam" id="PF00270">
    <property type="entry name" value="DEAD"/>
    <property type="match status" value="1"/>
</dbReference>
<comment type="similarity">
    <text evidence="1">Belongs to the helicase family. RecQ subfamily.</text>
</comment>
<name>A0ABN8MT95_9CNID</name>
<dbReference type="EC" id="5.6.2.4" evidence="5"/>
<evidence type="ECO:0000256" key="4">
    <source>
        <dbReference type="ARBA" id="ARBA00034617"/>
    </source>
</evidence>
<dbReference type="InterPro" id="IPR011545">
    <property type="entry name" value="DEAD/DEAH_box_helicase_dom"/>
</dbReference>
<evidence type="ECO:0000313" key="7">
    <source>
        <dbReference type="EMBL" id="CAH3032550.1"/>
    </source>
</evidence>
<dbReference type="Gene3D" id="3.40.50.300">
    <property type="entry name" value="P-loop containing nucleotide triphosphate hydrolases"/>
    <property type="match status" value="1"/>
</dbReference>
<accession>A0ABN8MT95</accession>
<dbReference type="Proteomes" id="UP001159405">
    <property type="component" value="Unassembled WGS sequence"/>
</dbReference>
<proteinExistence type="inferred from homology"/>
<evidence type="ECO:0000256" key="3">
    <source>
        <dbReference type="ARBA" id="ARBA00023235"/>
    </source>
</evidence>
<evidence type="ECO:0000313" key="8">
    <source>
        <dbReference type="Proteomes" id="UP001159405"/>
    </source>
</evidence>
<reference evidence="7 8" key="1">
    <citation type="submission" date="2022-05" db="EMBL/GenBank/DDBJ databases">
        <authorList>
            <consortium name="Genoscope - CEA"/>
            <person name="William W."/>
        </authorList>
    </citation>
    <scope>NUCLEOTIDE SEQUENCE [LARGE SCALE GENOMIC DNA]</scope>
</reference>
<gene>
    <name evidence="7" type="ORF">PLOB_00000005</name>
</gene>
<protein>
    <recommendedName>
        <fullName evidence="5">DNA 3'-5' helicase</fullName>
        <ecNumber evidence="5">5.6.2.4</ecNumber>
    </recommendedName>
</protein>
<comment type="caution">
    <text evidence="7">The sequence shown here is derived from an EMBL/GenBank/DDBJ whole genome shotgun (WGS) entry which is preliminary data.</text>
</comment>
<dbReference type="SUPFAM" id="SSF52540">
    <property type="entry name" value="P-loop containing nucleoside triphosphate hydrolases"/>
    <property type="match status" value="1"/>
</dbReference>
<dbReference type="PANTHER" id="PTHR13710">
    <property type="entry name" value="DNA HELICASE RECQ FAMILY MEMBER"/>
    <property type="match status" value="1"/>
</dbReference>
<keyword evidence="2" id="KW-0238">DNA-binding</keyword>
<evidence type="ECO:0000256" key="5">
    <source>
        <dbReference type="ARBA" id="ARBA00034808"/>
    </source>
</evidence>
<evidence type="ECO:0000259" key="6">
    <source>
        <dbReference type="Pfam" id="PF00270"/>
    </source>
</evidence>
<dbReference type="PANTHER" id="PTHR13710:SF105">
    <property type="entry name" value="ATP-DEPENDENT DNA HELICASE Q1"/>
    <property type="match status" value="1"/>
</dbReference>
<keyword evidence="8" id="KW-1185">Reference proteome</keyword>
<comment type="catalytic activity">
    <reaction evidence="4">
        <text>Couples ATP hydrolysis with the unwinding of duplex DNA by translocating in the 3'-5' direction.</text>
        <dbReference type="EC" id="5.6.2.4"/>
    </reaction>
</comment>
<organism evidence="7 8">
    <name type="scientific">Porites lobata</name>
    <dbReference type="NCBI Taxonomy" id="104759"/>
    <lineage>
        <taxon>Eukaryota</taxon>
        <taxon>Metazoa</taxon>
        <taxon>Cnidaria</taxon>
        <taxon>Anthozoa</taxon>
        <taxon>Hexacorallia</taxon>
        <taxon>Scleractinia</taxon>
        <taxon>Fungiina</taxon>
        <taxon>Poritidae</taxon>
        <taxon>Porites</taxon>
    </lineage>
</organism>
<sequence length="164" mass="18280">MAAVEVDVVESALRDVNLSSGRETVLKPEQESAVRALLADRDVLAVLRTGYGKSLIYQMFVRAKNYELNGNAAILVISPLKSIIEDQLQEMELLGYPAKDLANLSNDDIRRCNLAIKEGGFTSCQNAAYSNKVVFICWVDYALEGSAFILSKCYFSRMFHTERS</sequence>
<dbReference type="InterPro" id="IPR027417">
    <property type="entry name" value="P-loop_NTPase"/>
</dbReference>
<evidence type="ECO:0000256" key="2">
    <source>
        <dbReference type="ARBA" id="ARBA00023125"/>
    </source>
</evidence>
<evidence type="ECO:0000256" key="1">
    <source>
        <dbReference type="ARBA" id="ARBA00005446"/>
    </source>
</evidence>